<dbReference type="AlphaFoldDB" id="A0A9W8Z4H8"/>
<feature type="signal peptide" evidence="4">
    <location>
        <begin position="1"/>
        <end position="21"/>
    </location>
</feature>
<gene>
    <name evidence="5" type="ORF">N0V91_009954</name>
</gene>
<dbReference type="PANTHER" id="PTHR33657">
    <property type="entry name" value="DOMAIN PROTEIN, PUTATIVE (AFU_ORTHOLOGUE AFUA_5G00600)-RELATED"/>
    <property type="match status" value="1"/>
</dbReference>
<feature type="region of interest" description="Disordered" evidence="3">
    <location>
        <begin position="213"/>
        <end position="247"/>
    </location>
</feature>
<organism evidence="5 6">
    <name type="scientific">Didymella pomorum</name>
    <dbReference type="NCBI Taxonomy" id="749634"/>
    <lineage>
        <taxon>Eukaryota</taxon>
        <taxon>Fungi</taxon>
        <taxon>Dikarya</taxon>
        <taxon>Ascomycota</taxon>
        <taxon>Pezizomycotina</taxon>
        <taxon>Dothideomycetes</taxon>
        <taxon>Pleosporomycetidae</taxon>
        <taxon>Pleosporales</taxon>
        <taxon>Pleosporineae</taxon>
        <taxon>Didymellaceae</taxon>
        <taxon>Didymella</taxon>
    </lineage>
</organism>
<dbReference type="EMBL" id="JAPEVA010000122">
    <property type="protein sequence ID" value="KAJ4398753.1"/>
    <property type="molecule type" value="Genomic_DNA"/>
</dbReference>
<feature type="compositionally biased region" description="Low complexity" evidence="3">
    <location>
        <begin position="230"/>
        <end position="241"/>
    </location>
</feature>
<proteinExistence type="inferred from homology"/>
<feature type="chain" id="PRO_5040787609" evidence="4">
    <location>
        <begin position="22"/>
        <end position="342"/>
    </location>
</feature>
<evidence type="ECO:0000256" key="3">
    <source>
        <dbReference type="SAM" id="MobiDB-lite"/>
    </source>
</evidence>
<dbReference type="OrthoDB" id="89086at2759"/>
<comment type="similarity">
    <text evidence="1">Belongs to the Necrosis inducing protein (NPP1) family.</text>
</comment>
<evidence type="ECO:0000256" key="1">
    <source>
        <dbReference type="ARBA" id="ARBA00009520"/>
    </source>
</evidence>
<name>A0A9W8Z4H8_9PLEO</name>
<reference evidence="5" key="1">
    <citation type="submission" date="2022-10" db="EMBL/GenBank/DDBJ databases">
        <title>Tapping the CABI collections for fungal endophytes: first genome assemblies for Collariella, Neodidymelliopsis, Ascochyta clinopodiicola, Didymella pomorum, Didymosphaeria variabile, Neocosmospora piperis and Neocucurbitaria cava.</title>
        <authorList>
            <person name="Hill R."/>
        </authorList>
    </citation>
    <scope>NUCLEOTIDE SEQUENCE</scope>
    <source>
        <strain evidence="5">IMI 355091</strain>
    </source>
</reference>
<dbReference type="Pfam" id="PF05630">
    <property type="entry name" value="NPP1"/>
    <property type="match status" value="1"/>
</dbReference>
<evidence type="ECO:0000256" key="4">
    <source>
        <dbReference type="SAM" id="SignalP"/>
    </source>
</evidence>
<feature type="region of interest" description="Disordered" evidence="3">
    <location>
        <begin position="281"/>
        <end position="322"/>
    </location>
</feature>
<dbReference type="InterPro" id="IPR008701">
    <property type="entry name" value="NPP1"/>
</dbReference>
<dbReference type="Proteomes" id="UP001140510">
    <property type="component" value="Unassembled WGS sequence"/>
</dbReference>
<keyword evidence="6" id="KW-1185">Reference proteome</keyword>
<protein>
    <submittedName>
        <fullName evidence="5">Uncharacterized protein</fullName>
    </submittedName>
</protein>
<keyword evidence="2" id="KW-0843">Virulence</keyword>
<keyword evidence="4" id="KW-0732">Signal</keyword>
<evidence type="ECO:0000313" key="5">
    <source>
        <dbReference type="EMBL" id="KAJ4398753.1"/>
    </source>
</evidence>
<evidence type="ECO:0000313" key="6">
    <source>
        <dbReference type="Proteomes" id="UP001140510"/>
    </source>
</evidence>
<evidence type="ECO:0000256" key="2">
    <source>
        <dbReference type="ARBA" id="ARBA00023026"/>
    </source>
</evidence>
<comment type="caution">
    <text evidence="5">The sequence shown here is derived from an EMBL/GenBank/DDBJ whole genome shotgun (WGS) entry which is preliminary data.</text>
</comment>
<dbReference type="PANTHER" id="PTHR33657:SF8">
    <property type="entry name" value="DOMAIN PROTEIN, PUTATIVE (AFU_ORTHOLOGUE AFUA_5G00600)-RELATED"/>
    <property type="match status" value="1"/>
</dbReference>
<accession>A0A9W8Z4H8</accession>
<sequence>MLFNVQSLALQLLAAATCISALPTSVEKRAVINHDAVVGFAQAVPSGTVGTLMLKYKPYLKVFNGCVPFPAVDAAGNTGGGLDTTGGSNSGCSSSTGQVYARAGTYSGKFGIMYSWYMPKDSPSSGLGHRHDWENIVVWLSAQSTSASITGVAISAHGDYQKDSSPDLQGTSPKIGYISYFPVNHQLIATSDLGGQQPLIAWDSMTAAARTAIENTNQERAPRRKKKRGSSSTNSTNSTKSCRLKNTLKARGSSKPFSLALAPLRLSEIRLSMTSNLQNEQDLDESRAMPAQVGHGSADQSSLKALPSETDGSSEWKRGVKSVLSQELAEKMDDLLEHFLSE</sequence>